<dbReference type="PROSITE" id="PS50089">
    <property type="entry name" value="ZF_RING_2"/>
    <property type="match status" value="1"/>
</dbReference>
<dbReference type="InterPro" id="IPR013083">
    <property type="entry name" value="Znf_RING/FYVE/PHD"/>
</dbReference>
<dbReference type="Gene3D" id="3.30.40.10">
    <property type="entry name" value="Zinc/RING finger domain, C3HC4 (zinc finger)"/>
    <property type="match status" value="1"/>
</dbReference>
<proteinExistence type="predicted"/>
<evidence type="ECO:0000256" key="3">
    <source>
        <dbReference type="ARBA" id="ARBA00022833"/>
    </source>
</evidence>
<dbReference type="PANTHER" id="PTHR47094">
    <property type="entry name" value="ELFLESS, ISOFORM B"/>
    <property type="match status" value="1"/>
</dbReference>
<dbReference type="PROSITE" id="PS00518">
    <property type="entry name" value="ZF_RING_1"/>
    <property type="match status" value="1"/>
</dbReference>
<feature type="domain" description="RING-type" evidence="6">
    <location>
        <begin position="90"/>
        <end position="114"/>
    </location>
</feature>
<feature type="region of interest" description="Disordered" evidence="5">
    <location>
        <begin position="1"/>
        <end position="50"/>
    </location>
</feature>
<feature type="region of interest" description="Disordered" evidence="5">
    <location>
        <begin position="130"/>
        <end position="162"/>
    </location>
</feature>
<dbReference type="Proteomes" id="UP001565368">
    <property type="component" value="Unassembled WGS sequence"/>
</dbReference>
<evidence type="ECO:0000313" key="8">
    <source>
        <dbReference type="Proteomes" id="UP001565368"/>
    </source>
</evidence>
<keyword evidence="2 4" id="KW-0863">Zinc-finger</keyword>
<dbReference type="EMBL" id="JBBXJM010000003">
    <property type="protein sequence ID" value="KAL1410293.1"/>
    <property type="molecule type" value="Genomic_DNA"/>
</dbReference>
<dbReference type="InterPro" id="IPR027370">
    <property type="entry name" value="Znf-RING_euk"/>
</dbReference>
<dbReference type="PANTHER" id="PTHR47094:SF1">
    <property type="entry name" value="RING-TYPE E3 UBIQUITIN TRANSFERASE"/>
    <property type="match status" value="1"/>
</dbReference>
<keyword evidence="3" id="KW-0862">Zinc</keyword>
<sequence>MAEGAESSSSTSSEGGGSARRRFTAAEKGKGRAAPPSPTPIEIASDSDDSPILADESVQFIKHQPASPVPVEDEVESVIGDDDAITAYNCPVCFSAPTAPALTPCGHVLCYSCLHATLVAAIGRNQNPYIMAQPPRGRGRGRARGRGARGGRGGRQPQPTEWDVDSLREAVTTQADAMLRDQIQANGTVGDTAELIFNVQREERGDAQIEHPLKGLWQVQGSWVIEGECPVCRDPIEGGLGPIGSGIGGVILLETKVRHAGDLV</sequence>
<keyword evidence="8" id="KW-1185">Reference proteome</keyword>
<evidence type="ECO:0000256" key="5">
    <source>
        <dbReference type="SAM" id="MobiDB-lite"/>
    </source>
</evidence>
<dbReference type="RefSeq" id="XP_069210237.1">
    <property type="nucleotide sequence ID" value="XM_069352819.1"/>
</dbReference>
<comment type="caution">
    <text evidence="7">The sequence shown here is derived from an EMBL/GenBank/DDBJ whole genome shotgun (WGS) entry which is preliminary data.</text>
</comment>
<name>A0ABR3Q6J7_9TREE</name>
<feature type="compositionally biased region" description="Low complexity" evidence="5">
    <location>
        <begin position="1"/>
        <end position="13"/>
    </location>
</feature>
<reference evidence="7 8" key="1">
    <citation type="submission" date="2023-08" db="EMBL/GenBank/DDBJ databases">
        <title>Annotated Genome Sequence of Vanrija albida AlHP1.</title>
        <authorList>
            <person name="Herzog R."/>
        </authorList>
    </citation>
    <scope>NUCLEOTIDE SEQUENCE [LARGE SCALE GENOMIC DNA]</scope>
    <source>
        <strain evidence="7 8">AlHP1</strain>
    </source>
</reference>
<dbReference type="SUPFAM" id="SSF57850">
    <property type="entry name" value="RING/U-box"/>
    <property type="match status" value="1"/>
</dbReference>
<evidence type="ECO:0000256" key="2">
    <source>
        <dbReference type="ARBA" id="ARBA00022771"/>
    </source>
</evidence>
<feature type="compositionally biased region" description="Basic residues" evidence="5">
    <location>
        <begin position="137"/>
        <end position="149"/>
    </location>
</feature>
<gene>
    <name evidence="7" type="ORF">Q8F55_004299</name>
</gene>
<accession>A0ABR3Q6J7</accession>
<dbReference type="InterPro" id="IPR017907">
    <property type="entry name" value="Znf_RING_CS"/>
</dbReference>
<dbReference type="InterPro" id="IPR001841">
    <property type="entry name" value="Znf_RING"/>
</dbReference>
<dbReference type="SMART" id="SM00184">
    <property type="entry name" value="RING"/>
    <property type="match status" value="1"/>
</dbReference>
<protein>
    <recommendedName>
        <fullName evidence="6">RING-type domain-containing protein</fullName>
    </recommendedName>
</protein>
<dbReference type="InterPro" id="IPR049627">
    <property type="entry name" value="SLX8"/>
</dbReference>
<evidence type="ECO:0000313" key="7">
    <source>
        <dbReference type="EMBL" id="KAL1410293.1"/>
    </source>
</evidence>
<evidence type="ECO:0000259" key="6">
    <source>
        <dbReference type="PROSITE" id="PS50089"/>
    </source>
</evidence>
<evidence type="ECO:0000256" key="1">
    <source>
        <dbReference type="ARBA" id="ARBA00022723"/>
    </source>
</evidence>
<keyword evidence="1" id="KW-0479">Metal-binding</keyword>
<dbReference type="GeneID" id="95985342"/>
<organism evidence="7 8">
    <name type="scientific">Vanrija albida</name>
    <dbReference type="NCBI Taxonomy" id="181172"/>
    <lineage>
        <taxon>Eukaryota</taxon>
        <taxon>Fungi</taxon>
        <taxon>Dikarya</taxon>
        <taxon>Basidiomycota</taxon>
        <taxon>Agaricomycotina</taxon>
        <taxon>Tremellomycetes</taxon>
        <taxon>Trichosporonales</taxon>
        <taxon>Trichosporonaceae</taxon>
        <taxon>Vanrija</taxon>
    </lineage>
</organism>
<dbReference type="Pfam" id="PF13445">
    <property type="entry name" value="zf-RING_UBOX"/>
    <property type="match status" value="1"/>
</dbReference>
<evidence type="ECO:0000256" key="4">
    <source>
        <dbReference type="PROSITE-ProRule" id="PRU00175"/>
    </source>
</evidence>